<feature type="region of interest" description="Disordered" evidence="1">
    <location>
        <begin position="147"/>
        <end position="166"/>
    </location>
</feature>
<comment type="caution">
    <text evidence="3">The sequence shown here is derived from an EMBL/GenBank/DDBJ whole genome shotgun (WGS) entry which is preliminary data.</text>
</comment>
<name>A0ABP4WKB6_9ACTN</name>
<evidence type="ECO:0000313" key="4">
    <source>
        <dbReference type="Proteomes" id="UP001500655"/>
    </source>
</evidence>
<protein>
    <submittedName>
        <fullName evidence="3">Hemerythrin domain-containing protein</fullName>
    </submittedName>
</protein>
<dbReference type="PANTHER" id="PTHR35585">
    <property type="entry name" value="HHE DOMAIN PROTEIN (AFU_ORTHOLOGUE AFUA_4G00730)"/>
    <property type="match status" value="1"/>
</dbReference>
<dbReference type="Gene3D" id="1.20.120.520">
    <property type="entry name" value="nmb1532 protein domain like"/>
    <property type="match status" value="1"/>
</dbReference>
<dbReference type="InterPro" id="IPR012312">
    <property type="entry name" value="Hemerythrin-like"/>
</dbReference>
<accession>A0ABP4WKB6</accession>
<dbReference type="PANTHER" id="PTHR35585:SF1">
    <property type="entry name" value="HHE DOMAIN PROTEIN (AFU_ORTHOLOGUE AFUA_4G00730)"/>
    <property type="match status" value="1"/>
</dbReference>
<feature type="compositionally biased region" description="Basic and acidic residues" evidence="1">
    <location>
        <begin position="151"/>
        <end position="166"/>
    </location>
</feature>
<sequence length="166" mass="19403">MDDITALIQDDHEAFRRGFARLDDARGADELRAVWEPLALHLDIHAEAEEAVFYPQLLRRGDDAEDETDDAIRDHNKLRDAIEEARRHEVGSDEWWAAVWACRRENTHHLGEEEDDVLPDFRRNATVELRDQLATEWLAFYAEHPSGRGLTFRDKDPKRYIEENSP</sequence>
<organism evidence="3 4">
    <name type="scientific">Luedemannella helvata</name>
    <dbReference type="NCBI Taxonomy" id="349315"/>
    <lineage>
        <taxon>Bacteria</taxon>
        <taxon>Bacillati</taxon>
        <taxon>Actinomycetota</taxon>
        <taxon>Actinomycetes</taxon>
        <taxon>Micromonosporales</taxon>
        <taxon>Micromonosporaceae</taxon>
        <taxon>Luedemannella</taxon>
    </lineage>
</organism>
<dbReference type="Proteomes" id="UP001500655">
    <property type="component" value="Unassembled WGS sequence"/>
</dbReference>
<evidence type="ECO:0000259" key="2">
    <source>
        <dbReference type="Pfam" id="PF01814"/>
    </source>
</evidence>
<dbReference type="RefSeq" id="WP_344081803.1">
    <property type="nucleotide sequence ID" value="NZ_BAAALS010000013.1"/>
</dbReference>
<reference evidence="4" key="1">
    <citation type="journal article" date="2019" name="Int. J. Syst. Evol. Microbiol.">
        <title>The Global Catalogue of Microorganisms (GCM) 10K type strain sequencing project: providing services to taxonomists for standard genome sequencing and annotation.</title>
        <authorList>
            <consortium name="The Broad Institute Genomics Platform"/>
            <consortium name="The Broad Institute Genome Sequencing Center for Infectious Disease"/>
            <person name="Wu L."/>
            <person name="Ma J."/>
        </authorList>
    </citation>
    <scope>NUCLEOTIDE SEQUENCE [LARGE SCALE GENOMIC DNA]</scope>
    <source>
        <strain evidence="4">JCM 13249</strain>
    </source>
</reference>
<keyword evidence="4" id="KW-1185">Reference proteome</keyword>
<evidence type="ECO:0000313" key="3">
    <source>
        <dbReference type="EMBL" id="GAA1756591.1"/>
    </source>
</evidence>
<evidence type="ECO:0000256" key="1">
    <source>
        <dbReference type="SAM" id="MobiDB-lite"/>
    </source>
</evidence>
<dbReference type="Pfam" id="PF01814">
    <property type="entry name" value="Hemerythrin"/>
    <property type="match status" value="1"/>
</dbReference>
<feature type="domain" description="Hemerythrin-like" evidence="2">
    <location>
        <begin position="4"/>
        <end position="119"/>
    </location>
</feature>
<proteinExistence type="predicted"/>
<dbReference type="EMBL" id="BAAALS010000013">
    <property type="protein sequence ID" value="GAA1756591.1"/>
    <property type="molecule type" value="Genomic_DNA"/>
</dbReference>
<gene>
    <name evidence="3" type="ORF">GCM10009681_29680</name>
</gene>